<accession>A0A4Q7EFQ4</accession>
<feature type="compositionally biased region" description="Basic and acidic residues" evidence="1">
    <location>
        <begin position="124"/>
        <end position="133"/>
    </location>
</feature>
<evidence type="ECO:0000256" key="2">
    <source>
        <dbReference type="SAM" id="Phobius"/>
    </source>
</evidence>
<evidence type="ECO:0000313" key="4">
    <source>
        <dbReference type="Proteomes" id="UP000292459"/>
    </source>
</evidence>
<comment type="caution">
    <text evidence="3">The sequence shown here is derived from an EMBL/GenBank/DDBJ whole genome shotgun (WGS) entry which is preliminary data.</text>
</comment>
<protein>
    <recommendedName>
        <fullName evidence="5">Tetratricopeptide repeat protein</fullName>
    </recommendedName>
</protein>
<keyword evidence="4" id="KW-1185">Reference proteome</keyword>
<keyword evidence="2" id="KW-0472">Membrane</keyword>
<dbReference type="RefSeq" id="WP_044150877.1">
    <property type="nucleotide sequence ID" value="NZ_QVFV01000001.1"/>
</dbReference>
<evidence type="ECO:0000313" key="3">
    <source>
        <dbReference type="EMBL" id="RZM82115.1"/>
    </source>
</evidence>
<dbReference type="OrthoDB" id="510804at2"/>
<dbReference type="Gene3D" id="1.25.40.10">
    <property type="entry name" value="Tetratricopeptide repeat domain"/>
    <property type="match status" value="1"/>
</dbReference>
<sequence length="177" mass="19584">MTRPPSDKITQAEALFAAGQIAFERGNYKDAVLAFEEGTRLTGGATFLGGTIQLWLMNAYSAAGRLPDAIALGEKLTKHPDLDVRKQSKRVLEILQAPQLSRRTDWLTPIPDLSDLDENNDTDFTLRKYDPPAKPKRTPPPEPPPEDLSQMNTSDNGFLWAAIAVILLTLGSLWWLA</sequence>
<dbReference type="PANTHER" id="PTHR36761:SF2">
    <property type="entry name" value="ORF03 PROTEIN"/>
    <property type="match status" value="1"/>
</dbReference>
<gene>
    <name evidence="3" type="ORF">DYY88_02325</name>
</gene>
<organism evidence="3 4">
    <name type="scientific">Leptolyngbya iicbica LK</name>
    <dbReference type="NCBI Taxonomy" id="2294035"/>
    <lineage>
        <taxon>Bacteria</taxon>
        <taxon>Bacillati</taxon>
        <taxon>Cyanobacteriota</taxon>
        <taxon>Cyanophyceae</taxon>
        <taxon>Leptolyngbyales</taxon>
        <taxon>Leptolyngbyaceae</taxon>
        <taxon>Leptolyngbya group</taxon>
        <taxon>Leptolyngbya</taxon>
        <taxon>Leptolyngbya iicbica</taxon>
    </lineage>
</organism>
<evidence type="ECO:0008006" key="5">
    <source>
        <dbReference type="Google" id="ProtNLM"/>
    </source>
</evidence>
<proteinExistence type="predicted"/>
<keyword evidence="2" id="KW-0812">Transmembrane</keyword>
<dbReference type="SUPFAM" id="SSF48452">
    <property type="entry name" value="TPR-like"/>
    <property type="match status" value="1"/>
</dbReference>
<feature type="region of interest" description="Disordered" evidence="1">
    <location>
        <begin position="111"/>
        <end position="152"/>
    </location>
</feature>
<dbReference type="PANTHER" id="PTHR36761">
    <property type="entry name" value="ORF03 PROTEIN"/>
    <property type="match status" value="1"/>
</dbReference>
<dbReference type="Proteomes" id="UP000292459">
    <property type="component" value="Unassembled WGS sequence"/>
</dbReference>
<feature type="transmembrane region" description="Helical" evidence="2">
    <location>
        <begin position="158"/>
        <end position="176"/>
    </location>
</feature>
<name>A0A4Q7EFQ4_9CYAN</name>
<dbReference type="EMBL" id="QVFV01000001">
    <property type="protein sequence ID" value="RZM82115.1"/>
    <property type="molecule type" value="Genomic_DNA"/>
</dbReference>
<dbReference type="AlphaFoldDB" id="A0A4Q7EFQ4"/>
<dbReference type="InterPro" id="IPR011990">
    <property type="entry name" value="TPR-like_helical_dom_sf"/>
</dbReference>
<evidence type="ECO:0000256" key="1">
    <source>
        <dbReference type="SAM" id="MobiDB-lite"/>
    </source>
</evidence>
<reference evidence="3 4" key="1">
    <citation type="submission" date="2018-11" db="EMBL/GenBank/DDBJ databases">
        <title>Whole genome sequencing of an environmental sample.</title>
        <authorList>
            <person name="Sarangi A.N."/>
            <person name="Singh D."/>
            <person name="Tripathy S."/>
        </authorList>
    </citation>
    <scope>NUCLEOTIDE SEQUENCE [LARGE SCALE GENOMIC DNA]</scope>
    <source>
        <strain evidence="3 4">Lakshadweep</strain>
    </source>
</reference>
<keyword evidence="2" id="KW-1133">Transmembrane helix</keyword>